<sequence>MRSNNEAIADRLDKILISNEWSLLFPKAIGILEAVVASDHNLIIIMLEGLKKRKNKDFKFELRWLLEDEFFRNVKEAWPEISRGNNQSNQNRKLKIP</sequence>
<reference evidence="1 2" key="1">
    <citation type="journal article" date="2024" name="G3 (Bethesda)">
        <title>Genome assembly of Hibiscus sabdariffa L. provides insights into metabolisms of medicinal natural products.</title>
        <authorList>
            <person name="Kim T."/>
        </authorList>
    </citation>
    <scope>NUCLEOTIDE SEQUENCE [LARGE SCALE GENOMIC DNA]</scope>
    <source>
        <strain evidence="1">TK-2024</strain>
        <tissue evidence="1">Old leaves</tissue>
    </source>
</reference>
<proteinExistence type="predicted"/>
<evidence type="ECO:0000313" key="1">
    <source>
        <dbReference type="EMBL" id="KAK9034056.1"/>
    </source>
</evidence>
<dbReference type="Proteomes" id="UP001396334">
    <property type="component" value="Unassembled WGS sequence"/>
</dbReference>
<gene>
    <name evidence="1" type="ORF">V6N11_050235</name>
</gene>
<name>A0ABR2T9N3_9ROSI</name>
<dbReference type="EMBL" id="JBBPBN010000007">
    <property type="protein sequence ID" value="KAK9034056.1"/>
    <property type="molecule type" value="Genomic_DNA"/>
</dbReference>
<evidence type="ECO:0000313" key="2">
    <source>
        <dbReference type="Proteomes" id="UP001396334"/>
    </source>
</evidence>
<accession>A0ABR2T9N3</accession>
<protein>
    <submittedName>
        <fullName evidence="1">Uncharacterized protein</fullName>
    </submittedName>
</protein>
<comment type="caution">
    <text evidence="1">The sequence shown here is derived from an EMBL/GenBank/DDBJ whole genome shotgun (WGS) entry which is preliminary data.</text>
</comment>
<keyword evidence="2" id="KW-1185">Reference proteome</keyword>
<organism evidence="1 2">
    <name type="scientific">Hibiscus sabdariffa</name>
    <name type="common">roselle</name>
    <dbReference type="NCBI Taxonomy" id="183260"/>
    <lineage>
        <taxon>Eukaryota</taxon>
        <taxon>Viridiplantae</taxon>
        <taxon>Streptophyta</taxon>
        <taxon>Embryophyta</taxon>
        <taxon>Tracheophyta</taxon>
        <taxon>Spermatophyta</taxon>
        <taxon>Magnoliopsida</taxon>
        <taxon>eudicotyledons</taxon>
        <taxon>Gunneridae</taxon>
        <taxon>Pentapetalae</taxon>
        <taxon>rosids</taxon>
        <taxon>malvids</taxon>
        <taxon>Malvales</taxon>
        <taxon>Malvaceae</taxon>
        <taxon>Malvoideae</taxon>
        <taxon>Hibiscus</taxon>
    </lineage>
</organism>